<dbReference type="GO" id="GO:0045003">
    <property type="term" value="P:double-strand break repair via synthesis-dependent strand annealing"/>
    <property type="evidence" value="ECO:0007669"/>
    <property type="project" value="TreeGrafter"/>
</dbReference>
<dbReference type="PANTHER" id="PTHR14025">
    <property type="entry name" value="FANCONI ANEMIA GROUP M FANCM FAMILY MEMBER"/>
    <property type="match status" value="1"/>
</dbReference>
<dbReference type="GO" id="GO:0036297">
    <property type="term" value="P:interstrand cross-link repair"/>
    <property type="evidence" value="ECO:0007669"/>
    <property type="project" value="TreeGrafter"/>
</dbReference>
<dbReference type="GO" id="GO:0043138">
    <property type="term" value="F:3'-5' DNA helicase activity"/>
    <property type="evidence" value="ECO:0007669"/>
    <property type="project" value="TreeGrafter"/>
</dbReference>
<evidence type="ECO:0000256" key="2">
    <source>
        <dbReference type="ARBA" id="ARBA00022801"/>
    </source>
</evidence>
<comment type="caution">
    <text evidence="7">The sequence shown here is derived from an EMBL/GenBank/DDBJ whole genome shotgun (WGS) entry which is preliminary data.</text>
</comment>
<name>A0A7K6GB41_9PASS</name>
<gene>
    <name evidence="7" type="primary">Fancm</name>
    <name evidence="7" type="ORF">MALELE_R14900</name>
</gene>
<sequence length="453" mass="48918">MRGVYLSSVRSPALGSRYRMVHGDFNPAVIFSQIPEQDPAYAEDSFCVGDEEEEALSDHSEEEVAVNFALLAHESPSSTRRPYLTRHRTRLHRAGLGARLAPLRGKHKPHKAHKASRIIVPSDSSDEEAAQGQERIPDSEGSRAGQGHGARQDSEGLLGVGAAGSGRLRVPRDVPRDVPWDVPQDVPHNVPRDVPPSVPAAHPSSSTALSPAGSGCRISDLQAPAEVSAQGKHAGSSLMDRIPSPSPFPHPTEQSPSPFPHPTEQPPSLCVLADSRELCSGSGVISCLRAAHGLRVQLCSLGTGDYMVSARLAVDRLLQSELLSPGNRNKLSQRLQRLQSSCQRICVIVETDRARPGETSRLFQRTQHYDGVLSALVQAGIRILFSSCQEETAALLKELALLEHRKGNALRVPTEPEGHRRELLNLYLSIPNLSYAAALHLCHSFGSVAAVAN</sequence>
<evidence type="ECO:0000259" key="6">
    <source>
        <dbReference type="SMART" id="SM00891"/>
    </source>
</evidence>
<dbReference type="GO" id="GO:0005524">
    <property type="term" value="F:ATP binding"/>
    <property type="evidence" value="ECO:0007669"/>
    <property type="project" value="UniProtKB-KW"/>
</dbReference>
<keyword evidence="1" id="KW-0547">Nucleotide-binding</keyword>
<dbReference type="EMBL" id="VZRP01002930">
    <property type="protein sequence ID" value="NWV60291.1"/>
    <property type="molecule type" value="Genomic_DNA"/>
</dbReference>
<dbReference type="AlphaFoldDB" id="A0A7K6GB41"/>
<dbReference type="GO" id="GO:0004518">
    <property type="term" value="F:nuclease activity"/>
    <property type="evidence" value="ECO:0007669"/>
    <property type="project" value="InterPro"/>
</dbReference>
<reference evidence="7 8" key="1">
    <citation type="submission" date="2019-09" db="EMBL/GenBank/DDBJ databases">
        <title>Bird 10,000 Genomes (B10K) Project - Family phase.</title>
        <authorList>
            <person name="Zhang G."/>
        </authorList>
    </citation>
    <scope>NUCLEOTIDE SEQUENCE [LARGE SCALE GENOMIC DNA]</scope>
    <source>
        <strain evidence="7">B10K-DU-029-44</strain>
        <tissue evidence="7">Heart</tissue>
    </source>
</reference>
<dbReference type="GO" id="GO:0016787">
    <property type="term" value="F:hydrolase activity"/>
    <property type="evidence" value="ECO:0007669"/>
    <property type="project" value="UniProtKB-KW"/>
</dbReference>
<feature type="compositionally biased region" description="Basic and acidic residues" evidence="5">
    <location>
        <begin position="170"/>
        <end position="179"/>
    </location>
</feature>
<evidence type="ECO:0000256" key="1">
    <source>
        <dbReference type="ARBA" id="ARBA00022741"/>
    </source>
</evidence>
<keyword evidence="4" id="KW-0067">ATP-binding</keyword>
<feature type="region of interest" description="Disordered" evidence="5">
    <location>
        <begin position="102"/>
        <end position="267"/>
    </location>
</feature>
<dbReference type="InterPro" id="IPR011335">
    <property type="entry name" value="Restrct_endonuc-II-like"/>
</dbReference>
<dbReference type="SMART" id="SM00891">
    <property type="entry name" value="ERCC4"/>
    <property type="match status" value="1"/>
</dbReference>
<dbReference type="SUPFAM" id="SSF52980">
    <property type="entry name" value="Restriction endonuclease-like"/>
    <property type="match status" value="1"/>
</dbReference>
<dbReference type="Gene3D" id="3.40.50.10130">
    <property type="match status" value="1"/>
</dbReference>
<dbReference type="Gene3D" id="1.10.150.20">
    <property type="entry name" value="5' to 3' exonuclease, C-terminal subdomain"/>
    <property type="match status" value="1"/>
</dbReference>
<dbReference type="Pfam" id="PF02732">
    <property type="entry name" value="ERCC4"/>
    <property type="match status" value="1"/>
</dbReference>
<accession>A0A7K6GB41</accession>
<dbReference type="Proteomes" id="UP000564407">
    <property type="component" value="Unassembled WGS sequence"/>
</dbReference>
<dbReference type="InterPro" id="IPR006166">
    <property type="entry name" value="ERCC4_domain"/>
</dbReference>
<keyword evidence="8" id="KW-1185">Reference proteome</keyword>
<evidence type="ECO:0000313" key="8">
    <source>
        <dbReference type="Proteomes" id="UP000564407"/>
    </source>
</evidence>
<keyword evidence="3" id="KW-0347">Helicase</keyword>
<feature type="compositionally biased region" description="Basic residues" evidence="5">
    <location>
        <begin position="104"/>
        <end position="116"/>
    </location>
</feature>
<dbReference type="PANTHER" id="PTHR14025:SF20">
    <property type="entry name" value="FANCONI ANEMIA GROUP M PROTEIN"/>
    <property type="match status" value="1"/>
</dbReference>
<feature type="domain" description="ERCC4" evidence="6">
    <location>
        <begin position="270"/>
        <end position="353"/>
    </location>
</feature>
<evidence type="ECO:0000256" key="5">
    <source>
        <dbReference type="SAM" id="MobiDB-lite"/>
    </source>
</evidence>
<dbReference type="GO" id="GO:0000400">
    <property type="term" value="F:four-way junction DNA binding"/>
    <property type="evidence" value="ECO:0007669"/>
    <property type="project" value="TreeGrafter"/>
</dbReference>
<evidence type="ECO:0000256" key="3">
    <source>
        <dbReference type="ARBA" id="ARBA00022806"/>
    </source>
</evidence>
<organism evidence="7 8">
    <name type="scientific">Malurus elegans</name>
    <name type="common">Red-winged fairywren</name>
    <dbReference type="NCBI Taxonomy" id="720584"/>
    <lineage>
        <taxon>Eukaryota</taxon>
        <taxon>Metazoa</taxon>
        <taxon>Chordata</taxon>
        <taxon>Craniata</taxon>
        <taxon>Vertebrata</taxon>
        <taxon>Euteleostomi</taxon>
        <taxon>Archelosauria</taxon>
        <taxon>Archosauria</taxon>
        <taxon>Dinosauria</taxon>
        <taxon>Saurischia</taxon>
        <taxon>Theropoda</taxon>
        <taxon>Coelurosauria</taxon>
        <taxon>Aves</taxon>
        <taxon>Neognathae</taxon>
        <taxon>Neoaves</taxon>
        <taxon>Telluraves</taxon>
        <taxon>Australaves</taxon>
        <taxon>Passeriformes</taxon>
        <taxon>Meliphagoidea</taxon>
        <taxon>Maluridae</taxon>
        <taxon>Malurus</taxon>
    </lineage>
</organism>
<evidence type="ECO:0000256" key="4">
    <source>
        <dbReference type="ARBA" id="ARBA00022840"/>
    </source>
</evidence>
<dbReference type="GO" id="GO:0009378">
    <property type="term" value="F:four-way junction helicase activity"/>
    <property type="evidence" value="ECO:0007669"/>
    <property type="project" value="TreeGrafter"/>
</dbReference>
<proteinExistence type="predicted"/>
<evidence type="ECO:0000313" key="7">
    <source>
        <dbReference type="EMBL" id="NWV60291.1"/>
    </source>
</evidence>
<protein>
    <submittedName>
        <fullName evidence="7">FANCM protein</fullName>
    </submittedName>
</protein>
<keyword evidence="2" id="KW-0378">Hydrolase</keyword>
<feature type="non-terminal residue" evidence="7">
    <location>
        <position position="1"/>
    </location>
</feature>
<feature type="non-terminal residue" evidence="7">
    <location>
        <position position="453"/>
    </location>
</feature>